<name>A0ABY5P2Z5_9LACT</name>
<organism evidence="6 7">
    <name type="scientific">Fundicoccus culcitae</name>
    <dbReference type="NCBI Taxonomy" id="2969821"/>
    <lineage>
        <taxon>Bacteria</taxon>
        <taxon>Bacillati</taxon>
        <taxon>Bacillota</taxon>
        <taxon>Bacilli</taxon>
        <taxon>Lactobacillales</taxon>
        <taxon>Aerococcaceae</taxon>
        <taxon>Fundicoccus</taxon>
    </lineage>
</organism>
<dbReference type="SUPFAM" id="SSF46785">
    <property type="entry name" value="Winged helix' DNA-binding domain"/>
    <property type="match status" value="1"/>
</dbReference>
<dbReference type="SUPFAM" id="SSF64288">
    <property type="entry name" value="Chorismate lyase-like"/>
    <property type="match status" value="1"/>
</dbReference>
<dbReference type="PANTHER" id="PTHR44846">
    <property type="entry name" value="MANNOSYL-D-GLYCERATE TRANSPORT/METABOLISM SYSTEM REPRESSOR MNGR-RELATED"/>
    <property type="match status" value="1"/>
</dbReference>
<keyword evidence="1" id="KW-0805">Transcription regulation</keyword>
<dbReference type="SMART" id="SM00866">
    <property type="entry name" value="UTRA"/>
    <property type="match status" value="1"/>
</dbReference>
<dbReference type="SMART" id="SM00345">
    <property type="entry name" value="HTH_GNTR"/>
    <property type="match status" value="1"/>
</dbReference>
<dbReference type="NCBIfam" id="TIGR02404">
    <property type="entry name" value="trehalos_R_Bsub"/>
    <property type="match status" value="1"/>
</dbReference>
<dbReference type="InterPro" id="IPR011663">
    <property type="entry name" value="UTRA"/>
</dbReference>
<gene>
    <name evidence="6" type="primary">treR</name>
    <name evidence="6" type="ORF">NRE15_09175</name>
</gene>
<dbReference type="InterPro" id="IPR028978">
    <property type="entry name" value="Chorismate_lyase_/UTRA_dom_sf"/>
</dbReference>
<dbReference type="PANTHER" id="PTHR44846:SF12">
    <property type="entry name" value="HTH-TYPE TRANSCRIPTIONAL REGULATOR TRER"/>
    <property type="match status" value="1"/>
</dbReference>
<reference evidence="6 7" key="1">
    <citation type="submission" date="2022-08" db="EMBL/GenBank/DDBJ databases">
        <title>Aerococcaceae sp. nov isolated from spoiled eye mask.</title>
        <authorList>
            <person name="Zhou G."/>
            <person name="Xie X.-B."/>
            <person name="Shi Q.-S."/>
            <person name="Wang Y.-S."/>
            <person name="Wen X."/>
            <person name="Peng H."/>
            <person name="Yang X.-J."/>
            <person name="Tao H.-B."/>
            <person name="Huang X.-M."/>
        </authorList>
    </citation>
    <scope>NUCLEOTIDE SEQUENCE [LARGE SCALE GENOMIC DNA]</scope>
    <source>
        <strain evidence="7">DM20194951</strain>
    </source>
</reference>
<feature type="domain" description="HTH gntR-type" evidence="5">
    <location>
        <begin position="1"/>
        <end position="69"/>
    </location>
</feature>
<accession>A0ABY5P2Z5</accession>
<evidence type="ECO:0000256" key="1">
    <source>
        <dbReference type="ARBA" id="ARBA00023015"/>
    </source>
</evidence>
<dbReference type="Gene3D" id="3.40.1410.10">
    <property type="entry name" value="Chorismate lyase-like"/>
    <property type="match status" value="1"/>
</dbReference>
<protein>
    <recommendedName>
        <fullName evidence="4">Trehalose operon repressor</fullName>
    </recommendedName>
</protein>
<sequence length="238" mass="27902">MNKFEKIYLDLEAKIKDNTYQIGSSLPTENSLANTYGVSRETIRKTLKLLTENGYIQKQHGRRSVVLNHTLYSFPISGLISYKELQKDQGFKSETHLIKNELVSVPPSLCGKYDLAEDELFIHLIRARKINGETVIIDEDYIRQSIVATIPDEVALDSIYQYFEEELGLKIDYAKKEFTAEKANELDQELMHLKDTDYIINVESHVFLEDMTFFQLTSSRHHLERFRFSEFARRRHHF</sequence>
<dbReference type="EMBL" id="CP102453">
    <property type="protein sequence ID" value="UUX33081.1"/>
    <property type="molecule type" value="Genomic_DNA"/>
</dbReference>
<dbReference type="Pfam" id="PF07702">
    <property type="entry name" value="UTRA"/>
    <property type="match status" value="1"/>
</dbReference>
<evidence type="ECO:0000256" key="3">
    <source>
        <dbReference type="ARBA" id="ARBA00023163"/>
    </source>
</evidence>
<dbReference type="Proteomes" id="UP001315967">
    <property type="component" value="Chromosome"/>
</dbReference>
<evidence type="ECO:0000313" key="6">
    <source>
        <dbReference type="EMBL" id="UUX33081.1"/>
    </source>
</evidence>
<evidence type="ECO:0000256" key="4">
    <source>
        <dbReference type="NCBIfam" id="TIGR02404"/>
    </source>
</evidence>
<dbReference type="InterPro" id="IPR036388">
    <property type="entry name" value="WH-like_DNA-bd_sf"/>
</dbReference>
<keyword evidence="2" id="KW-0238">DNA-binding</keyword>
<evidence type="ECO:0000256" key="2">
    <source>
        <dbReference type="ARBA" id="ARBA00023125"/>
    </source>
</evidence>
<dbReference type="PRINTS" id="PR00035">
    <property type="entry name" value="HTHGNTR"/>
</dbReference>
<keyword evidence="3" id="KW-0804">Transcription</keyword>
<dbReference type="Pfam" id="PF00392">
    <property type="entry name" value="GntR"/>
    <property type="match status" value="1"/>
</dbReference>
<dbReference type="PROSITE" id="PS50949">
    <property type="entry name" value="HTH_GNTR"/>
    <property type="match status" value="1"/>
</dbReference>
<dbReference type="InterPro" id="IPR012770">
    <property type="entry name" value="TreR"/>
</dbReference>
<dbReference type="RefSeq" id="WP_313792582.1">
    <property type="nucleotide sequence ID" value="NZ_CP102453.1"/>
</dbReference>
<dbReference type="InterPro" id="IPR000524">
    <property type="entry name" value="Tscrpt_reg_HTH_GntR"/>
</dbReference>
<dbReference type="InterPro" id="IPR036390">
    <property type="entry name" value="WH_DNA-bd_sf"/>
</dbReference>
<dbReference type="InterPro" id="IPR050679">
    <property type="entry name" value="Bact_HTH_transcr_reg"/>
</dbReference>
<dbReference type="Gene3D" id="1.10.10.10">
    <property type="entry name" value="Winged helix-like DNA-binding domain superfamily/Winged helix DNA-binding domain"/>
    <property type="match status" value="1"/>
</dbReference>
<dbReference type="CDD" id="cd07377">
    <property type="entry name" value="WHTH_GntR"/>
    <property type="match status" value="1"/>
</dbReference>
<evidence type="ECO:0000313" key="7">
    <source>
        <dbReference type="Proteomes" id="UP001315967"/>
    </source>
</evidence>
<evidence type="ECO:0000259" key="5">
    <source>
        <dbReference type="PROSITE" id="PS50949"/>
    </source>
</evidence>
<keyword evidence="7" id="KW-1185">Reference proteome</keyword>
<proteinExistence type="predicted"/>